<dbReference type="GO" id="GO:0046872">
    <property type="term" value="F:metal ion binding"/>
    <property type="evidence" value="ECO:0007669"/>
    <property type="project" value="UniProtKB-KW"/>
</dbReference>
<gene>
    <name evidence="14" type="primary">htpX</name>
    <name evidence="15" type="ORF">CC99x_002315</name>
    <name evidence="14" type="ORF">CC99x_02493</name>
</gene>
<keyword evidence="1" id="KW-1003">Cell membrane</keyword>
<keyword evidence="7 12" id="KW-1133">Transmembrane helix</keyword>
<dbReference type="Gene3D" id="3.30.2010.10">
    <property type="entry name" value="Metalloproteases ('zincins'), catalytic domain"/>
    <property type="match status" value="1"/>
</dbReference>
<feature type="domain" description="Peptidase M48" evidence="13">
    <location>
        <begin position="80"/>
        <end position="345"/>
    </location>
</feature>
<evidence type="ECO:0000313" key="15">
    <source>
        <dbReference type="EMBL" id="MCS5707733.1"/>
    </source>
</evidence>
<comment type="cofactor">
    <cofactor evidence="10">
        <name>Zn(2+)</name>
        <dbReference type="ChEBI" id="CHEBI:29105"/>
    </cofactor>
    <text evidence="10">Binds 1 zinc ion per subunit.</text>
</comment>
<dbReference type="EMBL" id="LKHV02000001">
    <property type="protein sequence ID" value="MCS5707733.1"/>
    <property type="molecule type" value="Genomic_DNA"/>
</dbReference>
<keyword evidence="2 10" id="KW-0645">Protease</keyword>
<dbReference type="STRING" id="437022.CC99x_02493"/>
<evidence type="ECO:0000256" key="4">
    <source>
        <dbReference type="ARBA" id="ARBA00022723"/>
    </source>
</evidence>
<evidence type="ECO:0000256" key="7">
    <source>
        <dbReference type="ARBA" id="ARBA00022989"/>
    </source>
</evidence>
<dbReference type="EMBL" id="LKHV01000021">
    <property type="protein sequence ID" value="KRG17274.1"/>
    <property type="molecule type" value="Genomic_DNA"/>
</dbReference>
<evidence type="ECO:0000256" key="5">
    <source>
        <dbReference type="ARBA" id="ARBA00022801"/>
    </source>
</evidence>
<evidence type="ECO:0000256" key="9">
    <source>
        <dbReference type="ARBA" id="ARBA00023136"/>
    </source>
</evidence>
<dbReference type="PANTHER" id="PTHR43221:SF2">
    <property type="entry name" value="PROTEASE HTPX HOMOLOG"/>
    <property type="match status" value="1"/>
</dbReference>
<organism evidence="14">
    <name type="scientific">Candidatus Berkiella cookevillensis</name>
    <dbReference type="NCBI Taxonomy" id="437022"/>
    <lineage>
        <taxon>Bacteria</taxon>
        <taxon>Pseudomonadati</taxon>
        <taxon>Pseudomonadota</taxon>
        <taxon>Gammaproteobacteria</taxon>
        <taxon>Candidatus Berkiellales</taxon>
        <taxon>Candidatus Berkiellaceae</taxon>
        <taxon>Candidatus Berkiella</taxon>
    </lineage>
</organism>
<evidence type="ECO:0000256" key="2">
    <source>
        <dbReference type="ARBA" id="ARBA00022670"/>
    </source>
</evidence>
<feature type="region of interest" description="Disordered" evidence="11">
    <location>
        <begin position="344"/>
        <end position="365"/>
    </location>
</feature>
<evidence type="ECO:0000256" key="8">
    <source>
        <dbReference type="ARBA" id="ARBA00023049"/>
    </source>
</evidence>
<dbReference type="InterPro" id="IPR001915">
    <property type="entry name" value="Peptidase_M48"/>
</dbReference>
<dbReference type="RefSeq" id="WP_057625575.1">
    <property type="nucleotide sequence ID" value="NZ_LKHV02000001.1"/>
</dbReference>
<dbReference type="EC" id="3.4.24.-" evidence="14 15"/>
<evidence type="ECO:0000259" key="13">
    <source>
        <dbReference type="Pfam" id="PF01435"/>
    </source>
</evidence>
<reference evidence="15" key="3">
    <citation type="submission" date="2021-06" db="EMBL/GenBank/DDBJ databases">
        <title>Genomic Description and Analysis of Intracellular Bacteria, Candidatus Berkiella cookevillensis and Candidatus Berkiella aquae.</title>
        <authorList>
            <person name="Kidane D.T."/>
            <person name="Mehari Y.T."/>
            <person name="Rice F.C."/>
            <person name="Arivett B.A."/>
            <person name="Farone A.L."/>
            <person name="Berk S.G."/>
            <person name="Farone M.B."/>
        </authorList>
    </citation>
    <scope>NUCLEOTIDE SEQUENCE</scope>
    <source>
        <strain evidence="15">CC99</strain>
    </source>
</reference>
<evidence type="ECO:0000256" key="3">
    <source>
        <dbReference type="ARBA" id="ARBA00022692"/>
    </source>
</evidence>
<feature type="transmembrane region" description="Helical" evidence="12">
    <location>
        <begin position="12"/>
        <end position="33"/>
    </location>
</feature>
<evidence type="ECO:0000256" key="6">
    <source>
        <dbReference type="ARBA" id="ARBA00022833"/>
    </source>
</evidence>
<evidence type="ECO:0000256" key="1">
    <source>
        <dbReference type="ARBA" id="ARBA00022475"/>
    </source>
</evidence>
<keyword evidence="16" id="KW-1185">Reference proteome</keyword>
<keyword evidence="9 12" id="KW-0472">Membrane</keyword>
<name>A0A0Q9YIC3_9GAMM</name>
<keyword evidence="3 12" id="KW-0812">Transmembrane</keyword>
<keyword evidence="5 10" id="KW-0378">Hydrolase</keyword>
<keyword evidence="8 10" id="KW-0482">Metalloprotease</keyword>
<evidence type="ECO:0000256" key="11">
    <source>
        <dbReference type="SAM" id="MobiDB-lite"/>
    </source>
</evidence>
<evidence type="ECO:0000256" key="12">
    <source>
        <dbReference type="SAM" id="Phobius"/>
    </source>
</evidence>
<dbReference type="GO" id="GO:0004222">
    <property type="term" value="F:metalloendopeptidase activity"/>
    <property type="evidence" value="ECO:0007669"/>
    <property type="project" value="InterPro"/>
</dbReference>
<dbReference type="Proteomes" id="UP000051494">
    <property type="component" value="Unassembled WGS sequence"/>
</dbReference>
<evidence type="ECO:0000313" key="14">
    <source>
        <dbReference type="EMBL" id="KRG17274.1"/>
    </source>
</evidence>
<proteinExistence type="inferred from homology"/>
<evidence type="ECO:0000256" key="10">
    <source>
        <dbReference type="RuleBase" id="RU003983"/>
    </source>
</evidence>
<sequence length="365" mass="40842">MLFRISPTTETNLKSFVAFAAMLTLTGFIGSYVAGGLGVYLSLGFASTFTFATLWYCREISLWLMNAKEVKTGNKPEGFDLNKMVEELCSNPNINLKTKPKVCVIKSDKKNAFATGRSKNHTAIAITTGLLKEAKEKAGGDMLKASRWIEAIWCHELGHIVHHDVATKGVVSILSSALRILSEYIYDQRRDREKDKKNNSKDNKDNQESTSFLQIVTEYLLFYWVIPFTGTLLSLCLSRAREFAADDMAKKCGRAEDLAQAFENLLTTSEFKGGKHSHSHTHHTCPHMEALSSMMCLSLDPEEDQKRVDTLADKNIGWFKWSCLQLAQLTSTHPAMEDRIKRLRTNDDATTNTTEKPAAAVRATA</sequence>
<dbReference type="OrthoDB" id="15218at2"/>
<keyword evidence="4" id="KW-0479">Metal-binding</keyword>
<protein>
    <submittedName>
        <fullName evidence="15">M48 family metalloprotease</fullName>
        <ecNumber evidence="14 15">3.4.24.-</ecNumber>
    </submittedName>
    <submittedName>
        <fullName evidence="14">Protease HtpX</fullName>
    </submittedName>
</protein>
<reference evidence="15" key="2">
    <citation type="journal article" date="2016" name="Genome Announc.">
        <title>Draft Genome Sequences of Two Novel Amoeba-Resistant Intranuclear Bacteria, 'Candidatus Berkiella cookevillensis' and 'Candidatus Berkiella aquae'.</title>
        <authorList>
            <person name="Mehari Y.T."/>
            <person name="Arivett B.A."/>
            <person name="Farone A.L."/>
            <person name="Gunderson J.H."/>
            <person name="Farone M.B."/>
        </authorList>
    </citation>
    <scope>NUCLEOTIDE SEQUENCE</scope>
    <source>
        <strain evidence="15">CC99</strain>
    </source>
</reference>
<dbReference type="GO" id="GO:0006508">
    <property type="term" value="P:proteolysis"/>
    <property type="evidence" value="ECO:0007669"/>
    <property type="project" value="UniProtKB-KW"/>
</dbReference>
<keyword evidence="6 10" id="KW-0862">Zinc</keyword>
<reference evidence="14" key="1">
    <citation type="submission" date="2015-09" db="EMBL/GenBank/DDBJ databases">
        <title>Draft Genome Sequences of Two Novel Amoeba-resistant Intranuclear Bacteria, Candidatus Berkiella cookevillensis and Candidatus Berkiella aquae.</title>
        <authorList>
            <person name="Mehari Y.T."/>
            <person name="Arivett B.A."/>
            <person name="Farone A.L."/>
            <person name="Gunderson J.H."/>
            <person name="Farone M.B."/>
        </authorList>
    </citation>
    <scope>NUCLEOTIDE SEQUENCE [LARGE SCALE GENOMIC DNA]</scope>
    <source>
        <strain evidence="14">CC99</strain>
    </source>
</reference>
<dbReference type="Pfam" id="PF01435">
    <property type="entry name" value="Peptidase_M48"/>
    <property type="match status" value="1"/>
</dbReference>
<comment type="caution">
    <text evidence="14">The sequence shown here is derived from an EMBL/GenBank/DDBJ whole genome shotgun (WGS) entry which is preliminary data.</text>
</comment>
<comment type="similarity">
    <text evidence="10">Belongs to the peptidase M48 family.</text>
</comment>
<dbReference type="PANTHER" id="PTHR43221">
    <property type="entry name" value="PROTEASE HTPX"/>
    <property type="match status" value="1"/>
</dbReference>
<evidence type="ECO:0000313" key="16">
    <source>
        <dbReference type="Proteomes" id="UP000051494"/>
    </source>
</evidence>
<accession>A0A0Q9YIC3</accession>
<dbReference type="InterPro" id="IPR050083">
    <property type="entry name" value="HtpX_protease"/>
</dbReference>
<dbReference type="AlphaFoldDB" id="A0A0Q9YIC3"/>